<proteinExistence type="predicted"/>
<sequence>MRARGLPGREGDRMQRLLNDLMVAGGADTRLGDHVGAAVTEWRRLPRIQVAGRAHSGRSTLLGALALMSALETDPVDAPGAPDPVLDADIVLYVLAGTPTAADRRVLGELPAARTVVVLNKADSVGSRWADAVVAADRIGRDLGMSTLPVIASLAARTRSGVVTAADLVTLRRHAVTADPAFTLSPELFTSPAAGPDVAERVELLSRWDLYGVACALTAVRHDPDIAPTSLLQLLYAASGVEPLHHLVHLRYERVQALRGGDLLDTLTRLAARAIPSPDSHGRALLEDFLAGDQASWLGLCAGLACPDVAHLAAGYANPSPVDADDAIARATRWRAVVSGEMSPAARRAALRVHNGYIRLWDRLSGAGL</sequence>
<dbReference type="OrthoDB" id="4567510at2"/>
<organism evidence="1 2">
    <name type="scientific">Nocardia panacis</name>
    <dbReference type="NCBI Taxonomy" id="2340916"/>
    <lineage>
        <taxon>Bacteria</taxon>
        <taxon>Bacillati</taxon>
        <taxon>Actinomycetota</taxon>
        <taxon>Actinomycetes</taxon>
        <taxon>Mycobacteriales</taxon>
        <taxon>Nocardiaceae</taxon>
        <taxon>Nocardia</taxon>
    </lineage>
</organism>
<dbReference type="SUPFAM" id="SSF52540">
    <property type="entry name" value="P-loop containing nucleoside triphosphate hydrolases"/>
    <property type="match status" value="1"/>
</dbReference>
<gene>
    <name evidence="1" type="ORF">D5S18_11345</name>
</gene>
<name>A0A3A4K7Y4_9NOCA</name>
<comment type="caution">
    <text evidence="1">The sequence shown here is derived from an EMBL/GenBank/DDBJ whole genome shotgun (WGS) entry which is preliminary data.</text>
</comment>
<reference evidence="1 2" key="1">
    <citation type="submission" date="2018-09" db="EMBL/GenBank/DDBJ databases">
        <title>YIM PH21274 draft genome.</title>
        <authorList>
            <person name="Miao C."/>
        </authorList>
    </citation>
    <scope>NUCLEOTIDE SEQUENCE [LARGE SCALE GENOMIC DNA]</scope>
    <source>
        <strain evidence="1 2">YIM PH 21724</strain>
    </source>
</reference>
<dbReference type="Proteomes" id="UP000266677">
    <property type="component" value="Unassembled WGS sequence"/>
</dbReference>
<protein>
    <recommendedName>
        <fullName evidence="3">GTPase</fullName>
    </recommendedName>
</protein>
<evidence type="ECO:0000313" key="1">
    <source>
        <dbReference type="EMBL" id="RJO77249.1"/>
    </source>
</evidence>
<dbReference type="AlphaFoldDB" id="A0A3A4K7Y4"/>
<keyword evidence="2" id="KW-1185">Reference proteome</keyword>
<accession>A0A3A4K7Y4</accession>
<evidence type="ECO:0000313" key="2">
    <source>
        <dbReference type="Proteomes" id="UP000266677"/>
    </source>
</evidence>
<evidence type="ECO:0008006" key="3">
    <source>
        <dbReference type="Google" id="ProtNLM"/>
    </source>
</evidence>
<dbReference type="EMBL" id="QZFU01000016">
    <property type="protein sequence ID" value="RJO77249.1"/>
    <property type="molecule type" value="Genomic_DNA"/>
</dbReference>
<dbReference type="InterPro" id="IPR027417">
    <property type="entry name" value="P-loop_NTPase"/>
</dbReference>